<evidence type="ECO:0000259" key="2">
    <source>
        <dbReference type="PROSITE" id="PS50144"/>
    </source>
</evidence>
<dbReference type="InterPro" id="IPR002083">
    <property type="entry name" value="MATH/TRAF_dom"/>
</dbReference>
<dbReference type="KEGG" id="nvi:100123109"/>
<dbReference type="EnsemblMetazoa" id="XM_003428147">
    <property type="protein sequence ID" value="XP_003428195"/>
    <property type="gene ID" value="LOC100123109"/>
</dbReference>
<dbReference type="InParanoid" id="A0A7M7M2T0"/>
<dbReference type="SMART" id="SM00225">
    <property type="entry name" value="BTB"/>
    <property type="match status" value="1"/>
</dbReference>
<gene>
    <name evidence="3" type="primary">100123109</name>
</gene>
<dbReference type="InterPro" id="IPR000210">
    <property type="entry name" value="BTB/POZ_dom"/>
</dbReference>
<dbReference type="Pfam" id="PF22486">
    <property type="entry name" value="MATH_2"/>
    <property type="match status" value="1"/>
</dbReference>
<feature type="domain" description="BTB" evidence="1">
    <location>
        <begin position="163"/>
        <end position="227"/>
    </location>
</feature>
<dbReference type="OMA" id="TRMPGLM"/>
<feature type="domain" description="MATH" evidence="2">
    <location>
        <begin position="14"/>
        <end position="136"/>
    </location>
</feature>
<proteinExistence type="predicted"/>
<dbReference type="SUPFAM" id="SSF54695">
    <property type="entry name" value="POZ domain"/>
    <property type="match status" value="1"/>
</dbReference>
<dbReference type="PROSITE" id="PS50097">
    <property type="entry name" value="BTB"/>
    <property type="match status" value="1"/>
</dbReference>
<dbReference type="Gene3D" id="2.60.210.10">
    <property type="entry name" value="Apoptosis, Tumor Necrosis Factor Receptor Associated Protein 2, Chain A"/>
    <property type="match status" value="1"/>
</dbReference>
<reference evidence="3" key="1">
    <citation type="submission" date="2021-01" db="UniProtKB">
        <authorList>
            <consortium name="EnsemblMetazoa"/>
        </authorList>
    </citation>
    <scope>IDENTIFICATION</scope>
</reference>
<evidence type="ECO:0000259" key="1">
    <source>
        <dbReference type="PROSITE" id="PS50097"/>
    </source>
</evidence>
<dbReference type="AlphaFoldDB" id="A0A7M7M2T0"/>
<protein>
    <submittedName>
        <fullName evidence="3">Uncharacterized protein</fullName>
    </submittedName>
</protein>
<accession>A0A7M7M2T0</accession>
<dbReference type="FunFam" id="3.30.710.10:FF:000159">
    <property type="entry name" value="Speckle-type POZ protein B"/>
    <property type="match status" value="1"/>
</dbReference>
<dbReference type="PROSITE" id="PS50144">
    <property type="entry name" value="MATH"/>
    <property type="match status" value="1"/>
</dbReference>
<dbReference type="Pfam" id="PF00651">
    <property type="entry name" value="BTB"/>
    <property type="match status" value="1"/>
</dbReference>
<dbReference type="EnsemblMetazoa" id="XM_008216632">
    <property type="protein sequence ID" value="XP_008214854"/>
    <property type="gene ID" value="LOC100123109"/>
</dbReference>
<dbReference type="Proteomes" id="UP000002358">
    <property type="component" value="Chromosome 4"/>
</dbReference>
<organism evidence="3 4">
    <name type="scientific">Nasonia vitripennis</name>
    <name type="common">Parasitic wasp</name>
    <dbReference type="NCBI Taxonomy" id="7425"/>
    <lineage>
        <taxon>Eukaryota</taxon>
        <taxon>Metazoa</taxon>
        <taxon>Ecdysozoa</taxon>
        <taxon>Arthropoda</taxon>
        <taxon>Hexapoda</taxon>
        <taxon>Insecta</taxon>
        <taxon>Pterygota</taxon>
        <taxon>Neoptera</taxon>
        <taxon>Endopterygota</taxon>
        <taxon>Hymenoptera</taxon>
        <taxon>Apocrita</taxon>
        <taxon>Proctotrupomorpha</taxon>
        <taxon>Chalcidoidea</taxon>
        <taxon>Pteromalidae</taxon>
        <taxon>Pteromalinae</taxon>
        <taxon>Nasonia</taxon>
    </lineage>
</organism>
<dbReference type="PANTHER" id="PTHR24413">
    <property type="entry name" value="SPECKLE-TYPE POZ PROTEIN"/>
    <property type="match status" value="1"/>
</dbReference>
<dbReference type="Gene3D" id="1.25.40.420">
    <property type="match status" value="1"/>
</dbReference>
<dbReference type="CDD" id="cd14733">
    <property type="entry name" value="BACK"/>
    <property type="match status" value="1"/>
</dbReference>
<dbReference type="CDD" id="cd00121">
    <property type="entry name" value="MATH"/>
    <property type="match status" value="1"/>
</dbReference>
<dbReference type="InterPro" id="IPR008974">
    <property type="entry name" value="TRAF-like"/>
</dbReference>
<evidence type="ECO:0000313" key="3">
    <source>
        <dbReference type="EnsemblMetazoa" id="XP_016845433"/>
    </source>
</evidence>
<evidence type="ECO:0000313" key="4">
    <source>
        <dbReference type="Proteomes" id="UP000002358"/>
    </source>
</evidence>
<dbReference type="OrthoDB" id="6426113at2759"/>
<dbReference type="GO" id="GO:0030163">
    <property type="term" value="P:protein catabolic process"/>
    <property type="evidence" value="ECO:0007669"/>
    <property type="project" value="UniProtKB-ARBA"/>
</dbReference>
<sequence>MASGDVGTIKAIKSCKFKWEIDSFSSRCKKDGDVLKSPKFRTNISVISDIGCSLYCEKKDYKDCLSILLLANFEIKVVVSFKIFTNKGKLVVDQTLDAHGSRYTRWGRVKFIALDFVVNPANDVLNDDKLTIEFEITETDNETEEKGDVVDDYEALLSDDKFSDVSLVAEGKTLKAHKCILAKRSSVFATMFDTDMKEKQGQPVEIDDVKYDVLVELIRFIYSGRVNNIVAIVDQLAIAAEKYALDGLKKMCERIMRTNLSIDNVIGCLQLADRLRMDELKAEAIELVLENASDVSEKPEFDLLSDDIVRKVFRCLAKRYK</sequence>
<name>A0A7M7M2T0_NASVI</name>
<dbReference type="InterPro" id="IPR011333">
    <property type="entry name" value="SKP1/BTB/POZ_sf"/>
</dbReference>
<dbReference type="SUPFAM" id="SSF49599">
    <property type="entry name" value="TRAF domain-like"/>
    <property type="match status" value="1"/>
</dbReference>
<dbReference type="EnsemblMetazoa" id="XM_016989944">
    <property type="protein sequence ID" value="XP_016845433"/>
    <property type="gene ID" value="LOC100123109"/>
</dbReference>
<dbReference type="Gene3D" id="3.30.710.10">
    <property type="entry name" value="Potassium Channel Kv1.1, Chain A"/>
    <property type="match status" value="1"/>
</dbReference>
<keyword evidence="4" id="KW-1185">Reference proteome</keyword>
<dbReference type="SMR" id="A0A7M7M2T0"/>